<accession>A0A6N3FFL8</accession>
<dbReference type="AlphaFoldDB" id="A0A6N3FFL8"/>
<reference evidence="5" key="1">
    <citation type="submission" date="2019-11" db="EMBL/GenBank/DDBJ databases">
        <authorList>
            <person name="Feng L."/>
        </authorList>
    </citation>
    <scope>NUCLEOTIDE SEQUENCE</scope>
    <source>
        <strain evidence="5">ElentaLFYP107</strain>
    </source>
</reference>
<dbReference type="CDD" id="cd02440">
    <property type="entry name" value="AdoMet_MTases"/>
    <property type="match status" value="1"/>
</dbReference>
<dbReference type="EMBL" id="CACRTT010000032">
    <property type="protein sequence ID" value="VYU50750.1"/>
    <property type="molecule type" value="Genomic_DNA"/>
</dbReference>
<dbReference type="EC" id="2.1.1.222" evidence="5"/>
<gene>
    <name evidence="5" type="primary">ubiG</name>
    <name evidence="5" type="ORF">ELLFYP107_00712</name>
</gene>
<evidence type="ECO:0000313" key="5">
    <source>
        <dbReference type="EMBL" id="VYU50750.1"/>
    </source>
</evidence>
<dbReference type="RefSeq" id="WP_198161612.1">
    <property type="nucleotide sequence ID" value="NZ_BQNE01000001.1"/>
</dbReference>
<keyword evidence="2 5" id="KW-0808">Transferase</keyword>
<protein>
    <submittedName>
        <fullName evidence="5">Ubiquinone biosynthesis O-methyltransferase</fullName>
        <ecNumber evidence="5">2.1.1.222</ecNumber>
    </submittedName>
</protein>
<name>A0A6N3FFL8_EGGLN</name>
<evidence type="ECO:0000259" key="4">
    <source>
        <dbReference type="Pfam" id="PF13649"/>
    </source>
</evidence>
<keyword evidence="3" id="KW-0949">S-adenosyl-L-methionine</keyword>
<organism evidence="5">
    <name type="scientific">Eggerthella lenta</name>
    <name type="common">Eubacterium lentum</name>
    <dbReference type="NCBI Taxonomy" id="84112"/>
    <lineage>
        <taxon>Bacteria</taxon>
        <taxon>Bacillati</taxon>
        <taxon>Actinomycetota</taxon>
        <taxon>Coriobacteriia</taxon>
        <taxon>Eggerthellales</taxon>
        <taxon>Eggerthellaceae</taxon>
        <taxon>Eggerthella</taxon>
    </lineage>
</organism>
<dbReference type="GO" id="GO:0102208">
    <property type="term" value="F:2-polyprenyl-6-hydroxyphenol methylase activity"/>
    <property type="evidence" value="ECO:0007669"/>
    <property type="project" value="UniProtKB-EC"/>
</dbReference>
<evidence type="ECO:0000256" key="3">
    <source>
        <dbReference type="ARBA" id="ARBA00022691"/>
    </source>
</evidence>
<dbReference type="InterPro" id="IPR029063">
    <property type="entry name" value="SAM-dependent_MTases_sf"/>
</dbReference>
<evidence type="ECO:0000256" key="1">
    <source>
        <dbReference type="ARBA" id="ARBA00022603"/>
    </source>
</evidence>
<dbReference type="PANTHER" id="PTHR43464">
    <property type="entry name" value="METHYLTRANSFERASE"/>
    <property type="match status" value="1"/>
</dbReference>
<dbReference type="GO" id="GO:0032259">
    <property type="term" value="P:methylation"/>
    <property type="evidence" value="ECO:0007669"/>
    <property type="project" value="UniProtKB-KW"/>
</dbReference>
<proteinExistence type="predicted"/>
<dbReference type="SUPFAM" id="SSF53335">
    <property type="entry name" value="S-adenosyl-L-methionine-dependent methyltransferases"/>
    <property type="match status" value="1"/>
</dbReference>
<feature type="domain" description="Methyltransferase" evidence="4">
    <location>
        <begin position="73"/>
        <end position="166"/>
    </location>
</feature>
<dbReference type="PANTHER" id="PTHR43464:SF19">
    <property type="entry name" value="UBIQUINONE BIOSYNTHESIS O-METHYLTRANSFERASE, MITOCHONDRIAL"/>
    <property type="match status" value="1"/>
</dbReference>
<evidence type="ECO:0000256" key="2">
    <source>
        <dbReference type="ARBA" id="ARBA00022679"/>
    </source>
</evidence>
<dbReference type="Pfam" id="PF13649">
    <property type="entry name" value="Methyltransf_25"/>
    <property type="match status" value="1"/>
</dbReference>
<dbReference type="Gene3D" id="3.40.50.150">
    <property type="entry name" value="Vaccinia Virus protein VP39"/>
    <property type="match status" value="1"/>
</dbReference>
<dbReference type="InterPro" id="IPR041698">
    <property type="entry name" value="Methyltransf_25"/>
</dbReference>
<keyword evidence="5" id="KW-0830">Ubiquinone</keyword>
<sequence>MTLFGDLHDLMKPPALYERTDAAFWDDEHISRGMLAAHLDPEFEGASRSFAFMDRSVDWICATAPPATHPRLLDLGCGPGLYAERFARAGYAVTGVDLSPRSLDHARRSANEQGLAIDYRCRNYLELDLDGSFDIAVMIYCDYGALSSDERRVVLRRVRERLRPGGALALDVFSRRKLEAFEERTTWEEHPAGGFWNAGPHFEVQRCRRFSECVSLEQIAVIASEGATSYHLWNTYFTPATLSAELEEAGFEAVELVGDAAGAPFDDASLTICAVSRKSAIGKEGR</sequence>
<keyword evidence="1 5" id="KW-0489">Methyltransferase</keyword>